<comment type="similarity">
    <text evidence="1">Belongs to the 4-hydroxybenzoyl-CoA thioesterase family.</text>
</comment>
<dbReference type="PANTHER" id="PTHR31793">
    <property type="entry name" value="4-HYDROXYBENZOYL-COA THIOESTERASE FAMILY MEMBER"/>
    <property type="match status" value="1"/>
</dbReference>
<evidence type="ECO:0000256" key="2">
    <source>
        <dbReference type="ARBA" id="ARBA00022801"/>
    </source>
</evidence>
<dbReference type="InterPro" id="IPR006683">
    <property type="entry name" value="Thioestr_dom"/>
</dbReference>
<accession>A0A2W1N1R1</accession>
<evidence type="ECO:0000259" key="3">
    <source>
        <dbReference type="Pfam" id="PF03061"/>
    </source>
</evidence>
<comment type="caution">
    <text evidence="4">The sequence shown here is derived from an EMBL/GenBank/DDBJ whole genome shotgun (WGS) entry which is preliminary data.</text>
</comment>
<name>A0A2W1N1R1_9FLAO</name>
<feature type="domain" description="Thioesterase" evidence="3">
    <location>
        <begin position="18"/>
        <end position="101"/>
    </location>
</feature>
<evidence type="ECO:0000313" key="4">
    <source>
        <dbReference type="EMBL" id="PZE18217.1"/>
    </source>
</evidence>
<keyword evidence="5" id="KW-1185">Reference proteome</keyword>
<organism evidence="4 5">
    <name type="scientific">Putridiphycobacter roseus</name>
    <dbReference type="NCBI Taxonomy" id="2219161"/>
    <lineage>
        <taxon>Bacteria</taxon>
        <taxon>Pseudomonadati</taxon>
        <taxon>Bacteroidota</taxon>
        <taxon>Flavobacteriia</taxon>
        <taxon>Flavobacteriales</taxon>
        <taxon>Crocinitomicaceae</taxon>
        <taxon>Putridiphycobacter</taxon>
    </lineage>
</organism>
<keyword evidence="2" id="KW-0378">Hydrolase</keyword>
<dbReference type="Proteomes" id="UP000249248">
    <property type="component" value="Unassembled WGS sequence"/>
</dbReference>
<dbReference type="OrthoDB" id="9800856at2"/>
<dbReference type="CDD" id="cd00586">
    <property type="entry name" value="4HBT"/>
    <property type="match status" value="1"/>
</dbReference>
<dbReference type="PANTHER" id="PTHR31793:SF27">
    <property type="entry name" value="NOVEL THIOESTERASE SUPERFAMILY DOMAIN AND SAPOSIN A-TYPE DOMAIN CONTAINING PROTEIN (0610012H03RIK)"/>
    <property type="match status" value="1"/>
</dbReference>
<dbReference type="InterPro" id="IPR029069">
    <property type="entry name" value="HotDog_dom_sf"/>
</dbReference>
<dbReference type="InterPro" id="IPR050563">
    <property type="entry name" value="4-hydroxybenzoyl-CoA_TE"/>
</dbReference>
<evidence type="ECO:0000313" key="5">
    <source>
        <dbReference type="Proteomes" id="UP000249248"/>
    </source>
</evidence>
<evidence type="ECO:0000256" key="1">
    <source>
        <dbReference type="ARBA" id="ARBA00005953"/>
    </source>
</evidence>
<dbReference type="AlphaFoldDB" id="A0A2W1N1R1"/>
<proteinExistence type="inferred from homology"/>
<dbReference type="Gene3D" id="3.10.129.10">
    <property type="entry name" value="Hotdog Thioesterase"/>
    <property type="match status" value="1"/>
</dbReference>
<dbReference type="SUPFAM" id="SSF54637">
    <property type="entry name" value="Thioesterase/thiol ester dehydrase-isomerase"/>
    <property type="match status" value="1"/>
</dbReference>
<reference evidence="4 5" key="1">
    <citation type="submission" date="2018-06" db="EMBL/GenBank/DDBJ databases">
        <title>The draft genome sequence of Crocinitomix sp. SM1701.</title>
        <authorList>
            <person name="Zhang X."/>
        </authorList>
    </citation>
    <scope>NUCLEOTIDE SEQUENCE [LARGE SCALE GENOMIC DNA]</scope>
    <source>
        <strain evidence="4 5">SM1701</strain>
    </source>
</reference>
<dbReference type="PIRSF" id="PIRSF003230">
    <property type="entry name" value="YbgC"/>
    <property type="match status" value="1"/>
</dbReference>
<dbReference type="RefSeq" id="WP_111062370.1">
    <property type="nucleotide sequence ID" value="NZ_JBHUCU010000002.1"/>
</dbReference>
<dbReference type="Pfam" id="PF03061">
    <property type="entry name" value="4HBT"/>
    <property type="match status" value="1"/>
</dbReference>
<dbReference type="InterPro" id="IPR006684">
    <property type="entry name" value="YbgC/YbaW"/>
</dbReference>
<gene>
    <name evidence="4" type="ORF">DNU06_06270</name>
</gene>
<dbReference type="EMBL" id="QKSB01000002">
    <property type="protein sequence ID" value="PZE18217.1"/>
    <property type="molecule type" value="Genomic_DNA"/>
</dbReference>
<dbReference type="NCBIfam" id="TIGR00051">
    <property type="entry name" value="YbgC/FadM family acyl-CoA thioesterase"/>
    <property type="match status" value="1"/>
</dbReference>
<sequence length="135" mass="15891">MYTYQTETRIRYGETDQMGYCYYGNYALFLEVGRVEALRNLGITYKSLENTEILLPVLELNIKYFKPAFYDDLITIKTTIAAMPNVKIFFDYEIYNEKKELLTKASTTLVFVSKPTMRPTKCPENLIEKLKPYFD</sequence>
<dbReference type="GO" id="GO:0047617">
    <property type="term" value="F:fatty acyl-CoA hydrolase activity"/>
    <property type="evidence" value="ECO:0007669"/>
    <property type="project" value="TreeGrafter"/>
</dbReference>
<protein>
    <submittedName>
        <fullName evidence="4">Acyl-CoA thioesterase</fullName>
    </submittedName>
</protein>